<keyword evidence="4 7" id="KW-0694">RNA-binding</keyword>
<comment type="subcellular location">
    <subcellularLocation>
        <location evidence="7">Cytoplasm</location>
    </subcellularLocation>
</comment>
<feature type="active site" description="Proton acceptor" evidence="7">
    <location>
        <position position="20"/>
    </location>
</feature>
<evidence type="ECO:0000256" key="3">
    <source>
        <dbReference type="ARBA" id="ARBA00022801"/>
    </source>
</evidence>
<feature type="site" description="Discriminates between blocked and unblocked aminoacyl-tRNA" evidence="7">
    <location>
        <position position="10"/>
    </location>
</feature>
<feature type="binding site" evidence="7">
    <location>
        <position position="66"/>
    </location>
    <ligand>
        <name>tRNA</name>
        <dbReference type="ChEBI" id="CHEBI:17843"/>
    </ligand>
</feature>
<evidence type="ECO:0000313" key="11">
    <source>
        <dbReference type="Proteomes" id="UP000092952"/>
    </source>
</evidence>
<gene>
    <name evidence="7" type="primary">pth</name>
    <name evidence="10" type="ORF">PG2T_07170</name>
</gene>
<comment type="catalytic activity">
    <reaction evidence="7 8">
        <text>an N-acyl-L-alpha-aminoacyl-tRNA + H2O = an N-acyl-L-amino acid + a tRNA + H(+)</text>
        <dbReference type="Rhea" id="RHEA:54448"/>
        <dbReference type="Rhea" id="RHEA-COMP:10123"/>
        <dbReference type="Rhea" id="RHEA-COMP:13883"/>
        <dbReference type="ChEBI" id="CHEBI:15377"/>
        <dbReference type="ChEBI" id="CHEBI:15378"/>
        <dbReference type="ChEBI" id="CHEBI:59874"/>
        <dbReference type="ChEBI" id="CHEBI:78442"/>
        <dbReference type="ChEBI" id="CHEBI:138191"/>
        <dbReference type="EC" id="3.1.1.29"/>
    </reaction>
</comment>
<comment type="function">
    <text evidence="7">Hydrolyzes ribosome-free peptidyl-tRNAs (with 1 or more amino acids incorporated), which drop off the ribosome during protein synthesis, or as a result of ribosome stalling.</text>
</comment>
<evidence type="ECO:0000256" key="4">
    <source>
        <dbReference type="ARBA" id="ARBA00022884"/>
    </source>
</evidence>
<dbReference type="InterPro" id="IPR018171">
    <property type="entry name" value="Pept_tRNA_hydro_CS"/>
</dbReference>
<comment type="subunit">
    <text evidence="7">Monomer.</text>
</comment>
<dbReference type="GO" id="GO:0005737">
    <property type="term" value="C:cytoplasm"/>
    <property type="evidence" value="ECO:0007669"/>
    <property type="project" value="UniProtKB-SubCell"/>
</dbReference>
<dbReference type="PROSITE" id="PS01195">
    <property type="entry name" value="PEPT_TRNA_HYDROL_1"/>
    <property type="match status" value="1"/>
</dbReference>
<feature type="binding site" evidence="7">
    <location>
        <position position="15"/>
    </location>
    <ligand>
        <name>tRNA</name>
        <dbReference type="ChEBI" id="CHEBI:17843"/>
    </ligand>
</feature>
<dbReference type="FunCoup" id="A0A1B1YTG0">
    <property type="interactions" value="396"/>
</dbReference>
<dbReference type="GO" id="GO:0004045">
    <property type="term" value="F:peptidyl-tRNA hydrolase activity"/>
    <property type="evidence" value="ECO:0007669"/>
    <property type="project" value="UniProtKB-UniRule"/>
</dbReference>
<keyword evidence="7" id="KW-0963">Cytoplasm</keyword>
<dbReference type="OrthoDB" id="9800507at2"/>
<dbReference type="SUPFAM" id="SSF53178">
    <property type="entry name" value="Peptidyl-tRNA hydrolase-like"/>
    <property type="match status" value="1"/>
</dbReference>
<feature type="binding site" evidence="7">
    <location>
        <position position="68"/>
    </location>
    <ligand>
        <name>tRNA</name>
        <dbReference type="ChEBI" id="CHEBI:17843"/>
    </ligand>
</feature>
<name>A0A1B1YTG0_9GAMM</name>
<evidence type="ECO:0000313" key="10">
    <source>
        <dbReference type="EMBL" id="ANX03987.1"/>
    </source>
</evidence>
<organism evidence="10 11">
    <name type="scientific">Immundisolibacter cernigliae</name>
    <dbReference type="NCBI Taxonomy" id="1810504"/>
    <lineage>
        <taxon>Bacteria</taxon>
        <taxon>Pseudomonadati</taxon>
        <taxon>Pseudomonadota</taxon>
        <taxon>Gammaproteobacteria</taxon>
        <taxon>Immundisolibacterales</taxon>
        <taxon>Immundisolibacteraceae</taxon>
        <taxon>Immundisolibacter</taxon>
    </lineage>
</organism>
<dbReference type="GO" id="GO:0072344">
    <property type="term" value="P:rescue of stalled ribosome"/>
    <property type="evidence" value="ECO:0007669"/>
    <property type="project" value="UniProtKB-UniRule"/>
</dbReference>
<dbReference type="PROSITE" id="PS01196">
    <property type="entry name" value="PEPT_TRNA_HYDROL_2"/>
    <property type="match status" value="1"/>
</dbReference>
<comment type="similarity">
    <text evidence="5 7 9">Belongs to the PTH family.</text>
</comment>
<dbReference type="AlphaFoldDB" id="A0A1B1YTG0"/>
<proteinExistence type="inferred from homology"/>
<dbReference type="Pfam" id="PF01195">
    <property type="entry name" value="Pept_tRNA_hydro"/>
    <property type="match status" value="1"/>
</dbReference>
<dbReference type="HAMAP" id="MF_00083">
    <property type="entry name" value="Pept_tRNA_hydro_bact"/>
    <property type="match status" value="1"/>
</dbReference>
<evidence type="ECO:0000256" key="5">
    <source>
        <dbReference type="ARBA" id="ARBA00038063"/>
    </source>
</evidence>
<evidence type="ECO:0000256" key="1">
    <source>
        <dbReference type="ARBA" id="ARBA00013260"/>
    </source>
</evidence>
<evidence type="ECO:0000256" key="7">
    <source>
        <dbReference type="HAMAP-Rule" id="MF_00083"/>
    </source>
</evidence>
<dbReference type="EC" id="3.1.1.29" evidence="1 7"/>
<dbReference type="STRING" id="1810504.PG2T_07170"/>
<protein>
    <recommendedName>
        <fullName evidence="6 7">Peptidyl-tRNA hydrolase</fullName>
        <shortName evidence="7">Pth</shortName>
        <ecNumber evidence="1 7">3.1.1.29</ecNumber>
    </recommendedName>
</protein>
<dbReference type="EMBL" id="CP014671">
    <property type="protein sequence ID" value="ANX03987.1"/>
    <property type="molecule type" value="Genomic_DNA"/>
</dbReference>
<dbReference type="PANTHER" id="PTHR17224:SF1">
    <property type="entry name" value="PEPTIDYL-TRNA HYDROLASE"/>
    <property type="match status" value="1"/>
</dbReference>
<evidence type="ECO:0000256" key="6">
    <source>
        <dbReference type="ARBA" id="ARBA00050038"/>
    </source>
</evidence>
<dbReference type="GO" id="GO:0000049">
    <property type="term" value="F:tRNA binding"/>
    <property type="evidence" value="ECO:0007669"/>
    <property type="project" value="UniProtKB-UniRule"/>
</dbReference>
<evidence type="ECO:0000256" key="2">
    <source>
        <dbReference type="ARBA" id="ARBA00022555"/>
    </source>
</evidence>
<dbReference type="Gene3D" id="3.40.50.1470">
    <property type="entry name" value="Peptidyl-tRNA hydrolase"/>
    <property type="match status" value="1"/>
</dbReference>
<evidence type="ECO:0000256" key="8">
    <source>
        <dbReference type="RuleBase" id="RU000673"/>
    </source>
</evidence>
<reference evidence="11" key="1">
    <citation type="submission" date="2016-03" db="EMBL/GenBank/DDBJ databases">
        <title>Complete genome sequence of Solimmundus cernigliae, representing a novel lineage of polycyclic aromatic hydrocarbon degraders within the Gammaproteobacteria.</title>
        <authorList>
            <person name="Singleton D.R."/>
            <person name="Dickey A.N."/>
            <person name="Scholl E.H."/>
            <person name="Wright F.A."/>
            <person name="Aitken M.D."/>
        </authorList>
    </citation>
    <scope>NUCLEOTIDE SEQUENCE [LARGE SCALE GENOMIC DNA]</scope>
    <source>
        <strain evidence="11">TR3.2</strain>
    </source>
</reference>
<accession>A0A1B1YTG0</accession>
<dbReference type="PANTHER" id="PTHR17224">
    <property type="entry name" value="PEPTIDYL-TRNA HYDROLASE"/>
    <property type="match status" value="1"/>
</dbReference>
<dbReference type="NCBIfam" id="TIGR00447">
    <property type="entry name" value="pth"/>
    <property type="match status" value="1"/>
</dbReference>
<keyword evidence="11" id="KW-1185">Reference proteome</keyword>
<dbReference type="GO" id="GO:0006515">
    <property type="term" value="P:protein quality control for misfolded or incompletely synthesized proteins"/>
    <property type="evidence" value="ECO:0007669"/>
    <property type="project" value="UniProtKB-UniRule"/>
</dbReference>
<dbReference type="CDD" id="cd00462">
    <property type="entry name" value="PTH"/>
    <property type="match status" value="1"/>
</dbReference>
<dbReference type="InterPro" id="IPR001328">
    <property type="entry name" value="Pept_tRNA_hydro"/>
</dbReference>
<keyword evidence="3 7" id="KW-0378">Hydrolase</keyword>
<dbReference type="RefSeq" id="WP_068803776.1">
    <property type="nucleotide sequence ID" value="NZ_CP014671.1"/>
</dbReference>
<comment type="function">
    <text evidence="7">Catalyzes the release of premature peptidyl moieties from peptidyl-tRNA molecules trapped in stalled 50S ribosomal subunits, and thus maintains levels of free tRNAs and 50S ribosomes.</text>
</comment>
<dbReference type="InterPro" id="IPR036416">
    <property type="entry name" value="Pept_tRNA_hydro_sf"/>
</dbReference>
<dbReference type="KEGG" id="gbi:PG2T_07170"/>
<keyword evidence="2 7" id="KW-0820">tRNA-binding</keyword>
<dbReference type="FunFam" id="3.40.50.1470:FF:000001">
    <property type="entry name" value="Peptidyl-tRNA hydrolase"/>
    <property type="match status" value="1"/>
</dbReference>
<sequence length="196" mass="20982">MVELIVGLGNPGPRYANTRHNAGFAFVERLAAGERLSFKSESRFHGEVATWHRPHCDVRLLKPQTFMNDSGRAVQALAAYYRIAPEQILVAHDELDLPPGDIRLKAGGGHGGHNGLRSTIGALNSPAFLRLRIGIGHPGAAALVTPYVLSGPPADQARLIEGAIDCALALLPRLLAGETAPVMQLLNTRPPRADAR</sequence>
<evidence type="ECO:0000256" key="9">
    <source>
        <dbReference type="RuleBase" id="RU004320"/>
    </source>
</evidence>
<feature type="binding site" evidence="7">
    <location>
        <position position="114"/>
    </location>
    <ligand>
        <name>tRNA</name>
        <dbReference type="ChEBI" id="CHEBI:17843"/>
    </ligand>
</feature>
<feature type="site" description="Stabilizes the basic form of H active site to accept a proton" evidence="7">
    <location>
        <position position="93"/>
    </location>
</feature>
<dbReference type="Proteomes" id="UP000092952">
    <property type="component" value="Chromosome"/>
</dbReference>
<dbReference type="InParanoid" id="A0A1B1YTG0"/>